<gene>
    <name evidence="3" type="ORF">GGQ80_000582</name>
</gene>
<dbReference type="Proteomes" id="UP000529795">
    <property type="component" value="Unassembled WGS sequence"/>
</dbReference>
<keyword evidence="1" id="KW-0732">Signal</keyword>
<reference evidence="3 4" key="1">
    <citation type="submission" date="2020-08" db="EMBL/GenBank/DDBJ databases">
        <title>Genomic Encyclopedia of Type Strains, Phase IV (KMG-IV): sequencing the most valuable type-strain genomes for metagenomic binning, comparative biology and taxonomic classification.</title>
        <authorList>
            <person name="Goeker M."/>
        </authorList>
    </citation>
    <scope>NUCLEOTIDE SEQUENCE [LARGE SCALE GENOMIC DNA]</scope>
    <source>
        <strain evidence="3 4">YC6723</strain>
    </source>
</reference>
<dbReference type="Gene3D" id="2.160.20.120">
    <property type="match status" value="1"/>
</dbReference>
<comment type="caution">
    <text evidence="3">The sequence shown here is derived from an EMBL/GenBank/DDBJ whole genome shotgun (WGS) entry which is preliminary data.</text>
</comment>
<keyword evidence="4" id="KW-1185">Reference proteome</keyword>
<evidence type="ECO:0000256" key="1">
    <source>
        <dbReference type="SAM" id="SignalP"/>
    </source>
</evidence>
<evidence type="ECO:0000259" key="2">
    <source>
        <dbReference type="Pfam" id="PF10988"/>
    </source>
</evidence>
<name>A0A840F8U0_9SPHN</name>
<evidence type="ECO:0000313" key="4">
    <source>
        <dbReference type="Proteomes" id="UP000529795"/>
    </source>
</evidence>
<feature type="domain" description="Putative auto-transporter adhesin head GIN" evidence="2">
    <location>
        <begin position="45"/>
        <end position="232"/>
    </location>
</feature>
<dbReference type="InterPro" id="IPR021255">
    <property type="entry name" value="DUF2807"/>
</dbReference>
<proteinExistence type="predicted"/>
<protein>
    <recommendedName>
        <fullName evidence="2">Putative auto-transporter adhesin head GIN domain-containing protein</fullName>
    </recommendedName>
</protein>
<feature type="chain" id="PRO_5032896205" description="Putative auto-transporter adhesin head GIN domain-containing protein" evidence="1">
    <location>
        <begin position="36"/>
        <end position="251"/>
    </location>
</feature>
<dbReference type="EMBL" id="JACIEV010000001">
    <property type="protein sequence ID" value="MBB4152706.1"/>
    <property type="molecule type" value="Genomic_DNA"/>
</dbReference>
<accession>A0A840F8U0</accession>
<dbReference type="RefSeq" id="WP_183982333.1">
    <property type="nucleotide sequence ID" value="NZ_JACIEV010000001.1"/>
</dbReference>
<dbReference type="Pfam" id="PF10988">
    <property type="entry name" value="DUF2807"/>
    <property type="match status" value="1"/>
</dbReference>
<feature type="signal peptide" evidence="1">
    <location>
        <begin position="1"/>
        <end position="35"/>
    </location>
</feature>
<dbReference type="AlphaFoldDB" id="A0A840F8U0"/>
<organism evidence="3 4">
    <name type="scientific">Sphingomonas jinjuensis</name>
    <dbReference type="NCBI Taxonomy" id="535907"/>
    <lineage>
        <taxon>Bacteria</taxon>
        <taxon>Pseudomonadati</taxon>
        <taxon>Pseudomonadota</taxon>
        <taxon>Alphaproteobacteria</taxon>
        <taxon>Sphingomonadales</taxon>
        <taxon>Sphingomonadaceae</taxon>
        <taxon>Sphingomonas</taxon>
    </lineage>
</organism>
<sequence>MGRRACGAAAFGATLPGMIRFLPLALALLPTAAAAADRTVGIGSFERLRVDGPIEVRVVTGQPASAKLSGDRDAVERLSVNVDGTALTIRPGNQAWGETPRRGSAGVAVVTLTTPTLASATSLAGAKIVATRMKAPRVDLAMTGSGSIAVEAVETDQLAATAIGVGAINVASGKAARARLAVNGTATIDAAGVVAGDLQATLDGPGDVKGQARYTARVNNIGLGRVVVGGNPKCTVSARAGGPVACGAVAR</sequence>
<evidence type="ECO:0000313" key="3">
    <source>
        <dbReference type="EMBL" id="MBB4152706.1"/>
    </source>
</evidence>